<dbReference type="Proteomes" id="UP000038010">
    <property type="component" value="Unassembled WGS sequence"/>
</dbReference>
<feature type="region of interest" description="Disordered" evidence="4">
    <location>
        <begin position="455"/>
        <end position="485"/>
    </location>
</feature>
<dbReference type="EMBL" id="LFJN01000032">
    <property type="protein sequence ID" value="KPI36306.1"/>
    <property type="molecule type" value="Genomic_DNA"/>
</dbReference>
<feature type="compositionally biased region" description="Polar residues" evidence="4">
    <location>
        <begin position="64"/>
        <end position="103"/>
    </location>
</feature>
<protein>
    <submittedName>
        <fullName evidence="6">Phototropin-2</fullName>
    </submittedName>
</protein>
<organism evidence="6 7">
    <name type="scientific">Cyphellophora attinorum</name>
    <dbReference type="NCBI Taxonomy" id="1664694"/>
    <lineage>
        <taxon>Eukaryota</taxon>
        <taxon>Fungi</taxon>
        <taxon>Dikarya</taxon>
        <taxon>Ascomycota</taxon>
        <taxon>Pezizomycotina</taxon>
        <taxon>Eurotiomycetes</taxon>
        <taxon>Chaetothyriomycetidae</taxon>
        <taxon>Chaetothyriales</taxon>
        <taxon>Cyphellophoraceae</taxon>
        <taxon>Cyphellophora</taxon>
    </lineage>
</organism>
<comment type="caution">
    <text evidence="6">The sequence shown here is derived from an EMBL/GenBank/DDBJ whole genome shotgun (WGS) entry which is preliminary data.</text>
</comment>
<gene>
    <name evidence="6" type="ORF">AB675_7334</name>
</gene>
<dbReference type="RefSeq" id="XP_017996269.1">
    <property type="nucleotide sequence ID" value="XM_018147693.1"/>
</dbReference>
<keyword evidence="3" id="KW-0157">Chromophore</keyword>
<dbReference type="PANTHER" id="PTHR47429">
    <property type="entry name" value="PROTEIN TWIN LOV 1"/>
    <property type="match status" value="1"/>
</dbReference>
<dbReference type="PROSITE" id="PS50113">
    <property type="entry name" value="PAC"/>
    <property type="match status" value="1"/>
</dbReference>
<dbReference type="GO" id="GO:0005634">
    <property type="term" value="C:nucleus"/>
    <property type="evidence" value="ECO:0007669"/>
    <property type="project" value="TreeGrafter"/>
</dbReference>
<dbReference type="InterPro" id="IPR000014">
    <property type="entry name" value="PAS"/>
</dbReference>
<dbReference type="STRING" id="1664694.A0A0N1GZ54"/>
<feature type="compositionally biased region" description="Basic and acidic residues" evidence="4">
    <location>
        <begin position="38"/>
        <end position="48"/>
    </location>
</feature>
<feature type="compositionally biased region" description="Polar residues" evidence="4">
    <location>
        <begin position="1"/>
        <end position="10"/>
    </location>
</feature>
<dbReference type="GeneID" id="28739573"/>
<dbReference type="OrthoDB" id="447251at2759"/>
<sequence length="674" mass="73226">MSASTASSHVADSPAIASAGPEYSSVNGSTATATRSSHASERAPEVHHQPASATRSEPDEHQTFRSASSHSTRYSTTSNMPATTAATSTYQQHPTETIKTNGDGNLPPLQANNAVPNYEPATDDDPRSFELLAPSSDADFASDHQSSYSLERASQSLFSRDHLQLIFSDPSYLLRFTTFLSTHRPPTSVALLVHYLDSLKSLRAIHYANAICEGLDPVPGIDFSGVAVQKTVNKALEERAEKAFEVLVREELPAFVCEALIGVVSKSITARITGSLSPSLREASEGLAEVFCLTDPSRADNPIILPVKVSSVLVGDEFNRTTQYGMGYILGRNCRFLQGPVTSPHSVRRLRDAVAAGQQHQELFLNYRRDGSPFMNLLMIAPLADSRGVIRYHIGAQVDVSGLVRDSTELESFTRLQEMEKRGEKPAEHHTPNPEKNDELRELSEMLNQGELSTIRRWGGRMHKGEEDHHRDGGDRESVASGGWGQQRLLIRDPNAITPPLERAGNGGGGAGRLSGIYTNYLLVRPYPSLRILFASPSQRVPGVLQSPFMSKIGGSNRVRDELTAALAEGRGVTAKVRWITRLDEEGRNKWIHCTPLVGANGNIGVWMVVIVDDGRSTSKWNAGPRLPPAVAVEENSKVRTPGRSTPLMNGTNGSGVDVDRVTLGTGSVNSMRL</sequence>
<feature type="region of interest" description="Disordered" evidence="4">
    <location>
        <begin position="1"/>
        <end position="132"/>
    </location>
</feature>
<feature type="region of interest" description="Disordered" evidence="4">
    <location>
        <begin position="419"/>
        <end position="440"/>
    </location>
</feature>
<feature type="region of interest" description="Disordered" evidence="4">
    <location>
        <begin position="636"/>
        <end position="662"/>
    </location>
</feature>
<feature type="compositionally biased region" description="Basic and acidic residues" evidence="4">
    <location>
        <begin position="463"/>
        <end position="478"/>
    </location>
</feature>
<dbReference type="PANTHER" id="PTHR47429:SF9">
    <property type="entry name" value="PAS DOMAIN-CONTAINING PROTEIN"/>
    <property type="match status" value="1"/>
</dbReference>
<evidence type="ECO:0000259" key="5">
    <source>
        <dbReference type="PROSITE" id="PS50113"/>
    </source>
</evidence>
<evidence type="ECO:0000256" key="3">
    <source>
        <dbReference type="ARBA" id="ARBA00022991"/>
    </source>
</evidence>
<name>A0A0N1GZ54_9EURO</name>
<dbReference type="VEuPathDB" id="FungiDB:AB675_7334"/>
<proteinExistence type="predicted"/>
<keyword evidence="1" id="KW-0285">Flavoprotein</keyword>
<dbReference type="Gene3D" id="3.30.450.20">
    <property type="entry name" value="PAS domain"/>
    <property type="match status" value="1"/>
</dbReference>
<feature type="domain" description="PAC" evidence="5">
    <location>
        <begin position="359"/>
        <end position="412"/>
    </location>
</feature>
<feature type="compositionally biased region" description="Polar residues" evidence="4">
    <location>
        <begin position="643"/>
        <end position="652"/>
    </location>
</feature>
<dbReference type="SUPFAM" id="SSF55785">
    <property type="entry name" value="PYP-like sensor domain (PAS domain)"/>
    <property type="match status" value="1"/>
</dbReference>
<keyword evidence="2" id="KW-0288">FMN</keyword>
<evidence type="ECO:0000313" key="6">
    <source>
        <dbReference type="EMBL" id="KPI36306.1"/>
    </source>
</evidence>
<accession>A0A0N1GZ54</accession>
<reference evidence="6 7" key="1">
    <citation type="submission" date="2015-06" db="EMBL/GenBank/DDBJ databases">
        <title>Draft genome of the ant-associated black yeast Phialophora attae CBS 131958.</title>
        <authorList>
            <person name="Moreno L.F."/>
            <person name="Stielow B.J."/>
            <person name="de Hoog S."/>
            <person name="Vicente V.A."/>
            <person name="Weiss V.A."/>
            <person name="de Vries M."/>
            <person name="Cruz L.M."/>
            <person name="Souza E.M."/>
        </authorList>
    </citation>
    <scope>NUCLEOTIDE SEQUENCE [LARGE SCALE GENOMIC DNA]</scope>
    <source>
        <strain evidence="6 7">CBS 131958</strain>
    </source>
</reference>
<dbReference type="InterPro" id="IPR035965">
    <property type="entry name" value="PAS-like_dom_sf"/>
</dbReference>
<evidence type="ECO:0000256" key="4">
    <source>
        <dbReference type="SAM" id="MobiDB-lite"/>
    </source>
</evidence>
<evidence type="ECO:0000256" key="2">
    <source>
        <dbReference type="ARBA" id="ARBA00022643"/>
    </source>
</evidence>
<evidence type="ECO:0000256" key="1">
    <source>
        <dbReference type="ARBA" id="ARBA00022630"/>
    </source>
</evidence>
<evidence type="ECO:0000313" key="7">
    <source>
        <dbReference type="Proteomes" id="UP000038010"/>
    </source>
</evidence>
<keyword evidence="7" id="KW-1185">Reference proteome</keyword>
<dbReference type="AlphaFoldDB" id="A0A0N1GZ54"/>
<dbReference type="Pfam" id="PF13426">
    <property type="entry name" value="PAS_9"/>
    <property type="match status" value="1"/>
</dbReference>
<dbReference type="InterPro" id="IPR000700">
    <property type="entry name" value="PAS-assoc_C"/>
</dbReference>